<evidence type="ECO:0000256" key="1">
    <source>
        <dbReference type="SAM" id="MobiDB-lite"/>
    </source>
</evidence>
<dbReference type="PANTHER" id="PTHR34109:SF1">
    <property type="entry name" value="VOC DOMAIN-CONTAINING PROTEIN"/>
    <property type="match status" value="1"/>
</dbReference>
<name>A0A542YR50_9MICO</name>
<dbReference type="OrthoDB" id="9809391at2"/>
<protein>
    <submittedName>
        <fullName evidence="3">Putative glyoxalase superfamily protein PhnB</fullName>
    </submittedName>
</protein>
<dbReference type="EMBL" id="VFOP01000001">
    <property type="protein sequence ID" value="TQL50414.1"/>
    <property type="molecule type" value="Genomic_DNA"/>
</dbReference>
<evidence type="ECO:0000313" key="3">
    <source>
        <dbReference type="EMBL" id="TQL50414.1"/>
    </source>
</evidence>
<evidence type="ECO:0000259" key="2">
    <source>
        <dbReference type="PROSITE" id="PS51819"/>
    </source>
</evidence>
<feature type="domain" description="VOC" evidence="2">
    <location>
        <begin position="23"/>
        <end position="142"/>
    </location>
</feature>
<dbReference type="RefSeq" id="WP_141784553.1">
    <property type="nucleotide sequence ID" value="NZ_BAAAIK010000002.1"/>
</dbReference>
<comment type="caution">
    <text evidence="3">The sequence shown here is derived from an EMBL/GenBank/DDBJ whole genome shotgun (WGS) entry which is preliminary data.</text>
</comment>
<dbReference type="PANTHER" id="PTHR34109">
    <property type="entry name" value="BNAUNNG04460D PROTEIN-RELATED"/>
    <property type="match status" value="1"/>
</dbReference>
<accession>A0A542YR50</accession>
<reference evidence="3 4" key="1">
    <citation type="submission" date="2019-06" db="EMBL/GenBank/DDBJ databases">
        <title>Sequencing the genomes of 1000 actinobacteria strains.</title>
        <authorList>
            <person name="Klenk H.-P."/>
        </authorList>
    </citation>
    <scope>NUCLEOTIDE SEQUENCE [LARGE SCALE GENOMIC DNA]</scope>
    <source>
        <strain evidence="3 4">DSM 12335</strain>
    </source>
</reference>
<keyword evidence="4" id="KW-1185">Reference proteome</keyword>
<gene>
    <name evidence="3" type="ORF">FB467_1522</name>
</gene>
<dbReference type="Pfam" id="PF00903">
    <property type="entry name" value="Glyoxalase"/>
    <property type="match status" value="1"/>
</dbReference>
<dbReference type="InterPro" id="IPR004360">
    <property type="entry name" value="Glyas_Fos-R_dOase_dom"/>
</dbReference>
<dbReference type="PROSITE" id="PS51819">
    <property type="entry name" value="VOC"/>
    <property type="match status" value="1"/>
</dbReference>
<dbReference type="InterPro" id="IPR037523">
    <property type="entry name" value="VOC_core"/>
</dbReference>
<proteinExistence type="predicted"/>
<sequence length="151" mass="16200">MDTTSDSTTPEPQAVAGGAPPPPTVWPTLRYRDAPAMITFLTDVLGFTRTAVYADGDVVEHAQLGWPEGGGVMLGSVRDGSDWEQPPGGAGCYVVTRHVDEIFRRARAAGADIRMELQEEDYGNRSFVVADPEGNLWSFGHYAGEPDNSGS</sequence>
<feature type="region of interest" description="Disordered" evidence="1">
    <location>
        <begin position="1"/>
        <end position="25"/>
    </location>
</feature>
<dbReference type="SUPFAM" id="SSF54593">
    <property type="entry name" value="Glyoxalase/Bleomycin resistance protein/Dihydroxybiphenyl dioxygenase"/>
    <property type="match status" value="1"/>
</dbReference>
<dbReference type="Gene3D" id="3.30.720.110">
    <property type="match status" value="1"/>
</dbReference>
<evidence type="ECO:0000313" key="4">
    <source>
        <dbReference type="Proteomes" id="UP000319516"/>
    </source>
</evidence>
<dbReference type="AlphaFoldDB" id="A0A542YR50"/>
<dbReference type="InterPro" id="IPR029068">
    <property type="entry name" value="Glyas_Bleomycin-R_OHBP_Dase"/>
</dbReference>
<organism evidence="3 4">
    <name type="scientific">Ornithinicoccus hortensis</name>
    <dbReference type="NCBI Taxonomy" id="82346"/>
    <lineage>
        <taxon>Bacteria</taxon>
        <taxon>Bacillati</taxon>
        <taxon>Actinomycetota</taxon>
        <taxon>Actinomycetes</taxon>
        <taxon>Micrococcales</taxon>
        <taxon>Intrasporangiaceae</taxon>
        <taxon>Ornithinicoccus</taxon>
    </lineage>
</organism>
<dbReference type="Gene3D" id="3.30.720.120">
    <property type="match status" value="1"/>
</dbReference>
<dbReference type="Proteomes" id="UP000319516">
    <property type="component" value="Unassembled WGS sequence"/>
</dbReference>